<dbReference type="STRING" id="747676.F4RA30"/>
<evidence type="ECO:0000313" key="7">
    <source>
        <dbReference type="EMBL" id="EGG10634.1"/>
    </source>
</evidence>
<keyword evidence="6" id="KW-0411">Iron-sulfur</keyword>
<dbReference type="eggNOG" id="KOG2648">
    <property type="taxonomic scope" value="Eukaryota"/>
</dbReference>
<dbReference type="GO" id="GO:0046872">
    <property type="term" value="F:metal ion binding"/>
    <property type="evidence" value="ECO:0007669"/>
    <property type="project" value="UniProtKB-KW"/>
</dbReference>
<accession>F4RA30</accession>
<dbReference type="InterPro" id="IPR016435">
    <property type="entry name" value="DPH1/DPH2"/>
</dbReference>
<dbReference type="VEuPathDB" id="FungiDB:MELLADRAFT_33611"/>
<dbReference type="GO" id="GO:0051536">
    <property type="term" value="F:iron-sulfur cluster binding"/>
    <property type="evidence" value="ECO:0007669"/>
    <property type="project" value="UniProtKB-KW"/>
</dbReference>
<dbReference type="InParanoid" id="F4RA30"/>
<reference evidence="8" key="1">
    <citation type="journal article" date="2011" name="Proc. Natl. Acad. Sci. U.S.A.">
        <title>Obligate biotrophy features unraveled by the genomic analysis of rust fungi.</title>
        <authorList>
            <person name="Duplessis S."/>
            <person name="Cuomo C.A."/>
            <person name="Lin Y.-C."/>
            <person name="Aerts A."/>
            <person name="Tisserant E."/>
            <person name="Veneault-Fourrey C."/>
            <person name="Joly D.L."/>
            <person name="Hacquard S."/>
            <person name="Amselem J."/>
            <person name="Cantarel B.L."/>
            <person name="Chiu R."/>
            <person name="Coutinho P.M."/>
            <person name="Feau N."/>
            <person name="Field M."/>
            <person name="Frey P."/>
            <person name="Gelhaye E."/>
            <person name="Goldberg J."/>
            <person name="Grabherr M.G."/>
            <person name="Kodira C.D."/>
            <person name="Kohler A."/>
            <person name="Kuees U."/>
            <person name="Lindquist E.A."/>
            <person name="Lucas S.M."/>
            <person name="Mago R."/>
            <person name="Mauceli E."/>
            <person name="Morin E."/>
            <person name="Murat C."/>
            <person name="Pangilinan J.L."/>
            <person name="Park R."/>
            <person name="Pearson M."/>
            <person name="Quesneville H."/>
            <person name="Rouhier N."/>
            <person name="Sakthikumar S."/>
            <person name="Salamov A.A."/>
            <person name="Schmutz J."/>
            <person name="Selles B."/>
            <person name="Shapiro H."/>
            <person name="Tanguay P."/>
            <person name="Tuskan G.A."/>
            <person name="Henrissat B."/>
            <person name="Van de Peer Y."/>
            <person name="Rouze P."/>
            <person name="Ellis J.G."/>
            <person name="Dodds P.N."/>
            <person name="Schein J.E."/>
            <person name="Zhong S."/>
            <person name="Hamelin R.C."/>
            <person name="Grigoriev I.V."/>
            <person name="Szabo L.J."/>
            <person name="Martin F."/>
        </authorList>
    </citation>
    <scope>NUCLEOTIDE SEQUENCE [LARGE SCALE GENOMIC DNA]</scope>
    <source>
        <strain evidence="8">98AG31 / pathotype 3-4-7</strain>
    </source>
</reference>
<dbReference type="PANTHER" id="PTHR10762">
    <property type="entry name" value="DIPHTHAMIDE BIOSYNTHESIS PROTEIN"/>
    <property type="match status" value="1"/>
</dbReference>
<evidence type="ECO:0000256" key="5">
    <source>
        <dbReference type="ARBA" id="ARBA00023004"/>
    </source>
</evidence>
<comment type="similarity">
    <text evidence="3">Belongs to the DPH1/DPH2 family. DPH2 subfamily.</text>
</comment>
<dbReference type="Gene3D" id="3.40.50.11860">
    <property type="entry name" value="Diphthamide synthesis DPH1/DPH2 domain 3"/>
    <property type="match status" value="1"/>
</dbReference>
<keyword evidence="4" id="KW-0479">Metal-binding</keyword>
<evidence type="ECO:0000256" key="1">
    <source>
        <dbReference type="ARBA" id="ARBA00001966"/>
    </source>
</evidence>
<dbReference type="GO" id="GO:0017183">
    <property type="term" value="P:protein histidyl modification to diphthamide"/>
    <property type="evidence" value="ECO:0007669"/>
    <property type="project" value="UniProtKB-UniPathway"/>
</dbReference>
<keyword evidence="8" id="KW-1185">Reference proteome</keyword>
<dbReference type="InterPro" id="IPR042263">
    <property type="entry name" value="DPH1/DPH2_1"/>
</dbReference>
<dbReference type="Pfam" id="PF01866">
    <property type="entry name" value="Diphthamide_syn"/>
    <property type="match status" value="1"/>
</dbReference>
<dbReference type="FunCoup" id="F4RA30">
    <property type="interactions" value="691"/>
</dbReference>
<dbReference type="RefSeq" id="XP_007406103.1">
    <property type="nucleotide sequence ID" value="XM_007406041.1"/>
</dbReference>
<evidence type="ECO:0008006" key="9">
    <source>
        <dbReference type="Google" id="ProtNLM"/>
    </source>
</evidence>
<dbReference type="OrthoDB" id="449241at2759"/>
<name>F4RA30_MELLP</name>
<dbReference type="EMBL" id="GL883094">
    <property type="protein sequence ID" value="EGG10634.1"/>
    <property type="molecule type" value="Genomic_DNA"/>
</dbReference>
<dbReference type="FunFam" id="3.40.50.11860:FF:000001">
    <property type="entry name" value="2-(3-amino-3-carboxypropyl)histidine synthase subunit 2"/>
    <property type="match status" value="1"/>
</dbReference>
<comment type="cofactor">
    <cofactor evidence="1">
        <name>[4Fe-4S] cluster</name>
        <dbReference type="ChEBI" id="CHEBI:49883"/>
    </cofactor>
</comment>
<keyword evidence="5" id="KW-0408">Iron</keyword>
<dbReference type="Gene3D" id="3.40.50.11840">
    <property type="entry name" value="Diphthamide synthesis DPH1/DPH2 domain 1"/>
    <property type="match status" value="1"/>
</dbReference>
<dbReference type="GO" id="GO:0090560">
    <property type="term" value="F:2-(3-amino-3-carboxypropyl)histidine synthase activity"/>
    <property type="evidence" value="ECO:0007669"/>
    <property type="project" value="InterPro"/>
</dbReference>
<gene>
    <name evidence="7" type="ORF">MELLADRAFT_33611</name>
</gene>
<evidence type="ECO:0000256" key="3">
    <source>
        <dbReference type="ARBA" id="ARBA00006179"/>
    </source>
</evidence>
<dbReference type="HOGENOM" id="CLU_015210_1_0_1"/>
<evidence type="ECO:0000313" key="8">
    <source>
        <dbReference type="Proteomes" id="UP000001072"/>
    </source>
</evidence>
<dbReference type="UniPathway" id="UPA00559"/>
<dbReference type="InterPro" id="IPR042265">
    <property type="entry name" value="DPH1/DPH2_3"/>
</dbReference>
<proteinExistence type="inferred from homology"/>
<organism evidence="8">
    <name type="scientific">Melampsora larici-populina (strain 98AG31 / pathotype 3-4-7)</name>
    <name type="common">Poplar leaf rust fungus</name>
    <dbReference type="NCBI Taxonomy" id="747676"/>
    <lineage>
        <taxon>Eukaryota</taxon>
        <taxon>Fungi</taxon>
        <taxon>Dikarya</taxon>
        <taxon>Basidiomycota</taxon>
        <taxon>Pucciniomycotina</taxon>
        <taxon>Pucciniomycetes</taxon>
        <taxon>Pucciniales</taxon>
        <taxon>Melampsoraceae</taxon>
        <taxon>Melampsora</taxon>
    </lineage>
</organism>
<dbReference type="AlphaFoldDB" id="F4RA30"/>
<dbReference type="KEGG" id="mlr:MELLADRAFT_33611"/>
<dbReference type="SFLD" id="SFLDG01121">
    <property type="entry name" value="Diphthamide_biosynthesis"/>
    <property type="match status" value="1"/>
</dbReference>
<dbReference type="SFLD" id="SFLDS00032">
    <property type="entry name" value="Radical_SAM_3-amino-3-carboxyp"/>
    <property type="match status" value="1"/>
</dbReference>
<evidence type="ECO:0000256" key="6">
    <source>
        <dbReference type="ARBA" id="ARBA00023014"/>
    </source>
</evidence>
<evidence type="ECO:0000256" key="4">
    <source>
        <dbReference type="ARBA" id="ARBA00022723"/>
    </source>
</evidence>
<dbReference type="Proteomes" id="UP000001072">
    <property type="component" value="Unassembled WGS sequence"/>
</dbReference>
<evidence type="ECO:0000256" key="2">
    <source>
        <dbReference type="ARBA" id="ARBA00005156"/>
    </source>
</evidence>
<dbReference type="PANTHER" id="PTHR10762:SF2">
    <property type="entry name" value="2-(3-AMINO-3-CARBOXYPROPYL)HISTIDINE SYNTHASE SUBUNIT 2"/>
    <property type="match status" value="1"/>
</dbReference>
<dbReference type="GeneID" id="18927308"/>
<protein>
    <recommendedName>
        <fullName evidence="9">2-(3-amino-3-carboxypropyl)histidine synthase</fullName>
    </recommendedName>
</protein>
<dbReference type="NCBIfam" id="TIGR00322">
    <property type="entry name" value="diphth2_R"/>
    <property type="match status" value="1"/>
</dbReference>
<sequence length="534" mass="59801">MSLIGPSGEAAIHDTSIELSEEPLENYSDEELIEIYEINETVNWIKTNDYHIIGLQFPDHLLPISVRIFKLLRSRLPASNDDKAVEIYLMADTTYGSCCVDCLAAQHVAAQAIVHYGPACLTTIANLAVYYVLPRLPLDDSSILQVATELYSGFKASLERDKDTEDGKELQLVLMYDVGYHWKVGKSFTLHSSFCCSQIKHLDKHRPNAPLRPNLNDPTVDVDSPVIDTSSYDAILYLGPCSRRLTHIMLTHSSIPIFALDPSSSPLACQSQVPLAKKLLMKRYATIQRARDADVFGILIGTLGLKHDLELIHRTKSLIEKQFKKKSYIISVGKLKPEKLINFIEIECWVLIACPEHSLLDEGISVTRSKQFNVPVITPWELDLALKGSSSIRPRQWDGHYVLDFDGLISIWDKDRCDPLVGSKQSKDQDATDVSDDDDAPVYSMITGTYKHRKKWNTGTSQNCKCKESGTLTIRDNKQELIKLVNGAASEYALNKRTYNGLEPRIGLDHPSQMEKGRFGIAQGYGDDHVPGNP</sequence>
<comment type="pathway">
    <text evidence="2">Protein modification; peptidyl-diphthamide biosynthesis.</text>
</comment>